<gene>
    <name evidence="1" type="ORF">METZ01_LOCUS429103</name>
</gene>
<accession>A0A382XZM2</accession>
<sequence>MAKRFLKLFALSLLHSAEQYVYQATLMPCLLELMKISVRVNKNARSADI</sequence>
<reference evidence="1" key="1">
    <citation type="submission" date="2018-05" db="EMBL/GenBank/DDBJ databases">
        <authorList>
            <person name="Lanie J.A."/>
            <person name="Ng W.-L."/>
            <person name="Kazmierczak K.M."/>
            <person name="Andrzejewski T.M."/>
            <person name="Davidsen T.M."/>
            <person name="Wayne K.J."/>
            <person name="Tettelin H."/>
            <person name="Glass J.I."/>
            <person name="Rusch D."/>
            <person name="Podicherti R."/>
            <person name="Tsui H.-C.T."/>
            <person name="Winkler M.E."/>
        </authorList>
    </citation>
    <scope>NUCLEOTIDE SEQUENCE</scope>
</reference>
<proteinExistence type="predicted"/>
<evidence type="ECO:0000313" key="1">
    <source>
        <dbReference type="EMBL" id="SVD76249.1"/>
    </source>
</evidence>
<protein>
    <submittedName>
        <fullName evidence="1">Uncharacterized protein</fullName>
    </submittedName>
</protein>
<organism evidence="1">
    <name type="scientific">marine metagenome</name>
    <dbReference type="NCBI Taxonomy" id="408172"/>
    <lineage>
        <taxon>unclassified sequences</taxon>
        <taxon>metagenomes</taxon>
        <taxon>ecological metagenomes</taxon>
    </lineage>
</organism>
<dbReference type="AlphaFoldDB" id="A0A382XZM2"/>
<name>A0A382XZM2_9ZZZZ</name>
<dbReference type="EMBL" id="UINC01171600">
    <property type="protein sequence ID" value="SVD76249.1"/>
    <property type="molecule type" value="Genomic_DNA"/>
</dbReference>